<accession>A0ABQ1RPV6</accession>
<dbReference type="InterPro" id="IPR007712">
    <property type="entry name" value="RelE/ParE_toxin"/>
</dbReference>
<dbReference type="Pfam" id="PF05016">
    <property type="entry name" value="ParE_toxin"/>
    <property type="match status" value="1"/>
</dbReference>
<dbReference type="PANTHER" id="PTHR33755:SF9">
    <property type="entry name" value="TOXIN PARE1"/>
    <property type="match status" value="1"/>
</dbReference>
<organism evidence="4 5">
    <name type="scientific">Lacimicrobium alkaliphilum</name>
    <dbReference type="NCBI Taxonomy" id="1526571"/>
    <lineage>
        <taxon>Bacteria</taxon>
        <taxon>Pseudomonadati</taxon>
        <taxon>Pseudomonadota</taxon>
        <taxon>Gammaproteobacteria</taxon>
        <taxon>Alteromonadales</taxon>
        <taxon>Alteromonadaceae</taxon>
        <taxon>Lacimicrobium</taxon>
    </lineage>
</organism>
<comment type="caution">
    <text evidence="4">The sequence shown here is derived from an EMBL/GenBank/DDBJ whole genome shotgun (WGS) entry which is preliminary data.</text>
</comment>
<evidence type="ECO:0000256" key="2">
    <source>
        <dbReference type="ARBA" id="ARBA00022649"/>
    </source>
</evidence>
<dbReference type="InterPro" id="IPR028344">
    <property type="entry name" value="ParE1/4"/>
</dbReference>
<sequence>MPVYKFTSKAEQELESIVDYTLARWGHVQAGEYISELEARSQILADNADLGVMRDSIREGLLSFPFHSHIIYYVKQPHGITIIRVLHQRMDPVKHMV</sequence>
<dbReference type="PANTHER" id="PTHR33755">
    <property type="entry name" value="TOXIN PARE1-RELATED"/>
    <property type="match status" value="1"/>
</dbReference>
<evidence type="ECO:0000313" key="5">
    <source>
        <dbReference type="Proteomes" id="UP000614272"/>
    </source>
</evidence>
<dbReference type="RefSeq" id="WP_099036186.1">
    <property type="nucleotide sequence ID" value="NZ_BMGJ01000017.1"/>
</dbReference>
<dbReference type="InterPro" id="IPR035093">
    <property type="entry name" value="RelE/ParE_toxin_dom_sf"/>
</dbReference>
<dbReference type="PIRSF" id="PIRSF029218">
    <property type="entry name" value="ParE"/>
    <property type="match status" value="1"/>
</dbReference>
<proteinExistence type="inferred from homology"/>
<dbReference type="InterPro" id="IPR051803">
    <property type="entry name" value="TA_system_RelE-like_toxin"/>
</dbReference>
<dbReference type="Proteomes" id="UP000614272">
    <property type="component" value="Unassembled WGS sequence"/>
</dbReference>
<reference evidence="5" key="1">
    <citation type="journal article" date="2019" name="Int. J. Syst. Evol. Microbiol.">
        <title>The Global Catalogue of Microorganisms (GCM) 10K type strain sequencing project: providing services to taxonomists for standard genome sequencing and annotation.</title>
        <authorList>
            <consortium name="The Broad Institute Genomics Platform"/>
            <consortium name="The Broad Institute Genome Sequencing Center for Infectious Disease"/>
            <person name="Wu L."/>
            <person name="Ma J."/>
        </authorList>
    </citation>
    <scope>NUCLEOTIDE SEQUENCE [LARGE SCALE GENOMIC DNA]</scope>
    <source>
        <strain evidence="5">CGMCC 1.12923</strain>
    </source>
</reference>
<dbReference type="EMBL" id="BMGJ01000017">
    <property type="protein sequence ID" value="GGD75389.1"/>
    <property type="molecule type" value="Genomic_DNA"/>
</dbReference>
<name>A0ABQ1RPV6_9ALTE</name>
<keyword evidence="5" id="KW-1185">Reference proteome</keyword>
<dbReference type="Gene3D" id="3.30.2310.20">
    <property type="entry name" value="RelE-like"/>
    <property type="match status" value="1"/>
</dbReference>
<evidence type="ECO:0000313" key="4">
    <source>
        <dbReference type="EMBL" id="GGD75389.1"/>
    </source>
</evidence>
<comment type="similarity">
    <text evidence="1 3">Belongs to the RelE toxin family.</text>
</comment>
<gene>
    <name evidence="4" type="ORF">GCM10011357_33030</name>
</gene>
<evidence type="ECO:0000256" key="1">
    <source>
        <dbReference type="ARBA" id="ARBA00006226"/>
    </source>
</evidence>
<evidence type="ECO:0000256" key="3">
    <source>
        <dbReference type="PIRNR" id="PIRNR029218"/>
    </source>
</evidence>
<keyword evidence="2" id="KW-1277">Toxin-antitoxin system</keyword>
<protein>
    <recommendedName>
        <fullName evidence="3">Toxin</fullName>
    </recommendedName>
</protein>